<reference evidence="3" key="1">
    <citation type="journal article" date="2015" name="Nature">
        <title>Complex archaea that bridge the gap between prokaryotes and eukaryotes.</title>
        <authorList>
            <person name="Spang A."/>
            <person name="Saw J.H."/>
            <person name="Jorgensen S.L."/>
            <person name="Zaremba-Niedzwiedzka K."/>
            <person name="Martijn J."/>
            <person name="Lind A.E."/>
            <person name="van Eijk R."/>
            <person name="Schleper C."/>
            <person name="Guy L."/>
            <person name="Ettema T.J."/>
        </authorList>
    </citation>
    <scope>NUCLEOTIDE SEQUENCE</scope>
</reference>
<dbReference type="EMBL" id="LAZR01066183">
    <property type="protein sequence ID" value="KKK54078.1"/>
    <property type="molecule type" value="Genomic_DNA"/>
</dbReference>
<feature type="non-terminal residue" evidence="3">
    <location>
        <position position="1"/>
    </location>
</feature>
<gene>
    <name evidence="3" type="ORF">LCGC14_3088370</name>
</gene>
<dbReference type="InterPro" id="IPR058627">
    <property type="entry name" value="MdtA-like_C"/>
</dbReference>
<organism evidence="3">
    <name type="scientific">marine sediment metagenome</name>
    <dbReference type="NCBI Taxonomy" id="412755"/>
    <lineage>
        <taxon>unclassified sequences</taxon>
        <taxon>metagenomes</taxon>
        <taxon>ecological metagenomes</taxon>
    </lineage>
</organism>
<name>A0A0F8WBW1_9ZZZZ</name>
<comment type="caution">
    <text evidence="3">The sequence shown here is derived from an EMBL/GenBank/DDBJ whole genome shotgun (WGS) entry which is preliminary data.</text>
</comment>
<accession>A0A0F8WBW1</accession>
<dbReference type="Gene3D" id="2.40.420.20">
    <property type="match status" value="1"/>
</dbReference>
<proteinExistence type="predicted"/>
<dbReference type="AlphaFoldDB" id="A0A0F8WBW1"/>
<feature type="region of interest" description="Disordered" evidence="1">
    <location>
        <begin position="133"/>
        <end position="158"/>
    </location>
</feature>
<sequence length="158" mass="16869">AEVAIDLGSGDEVVRKAKAYKLHGDLDPKGRMAKVLFSLRDPLNLDNDDNGNGNYGKFLLGSFVAVRIDAGRIVGAFSIPRAAMRDNGTVWILGSGNTLDIREVEVAWLRKDDILVTGGLSAGERLITSPLQSPLPGMALMPEGQVDQKPPSSGEQAK</sequence>
<protein>
    <recommendedName>
        <fullName evidence="2">Multidrug resistance protein MdtA-like C-terminal permuted SH3 domain-containing protein</fullName>
    </recommendedName>
</protein>
<dbReference type="Pfam" id="PF25967">
    <property type="entry name" value="RND-MFP_C"/>
    <property type="match status" value="1"/>
</dbReference>
<evidence type="ECO:0000259" key="2">
    <source>
        <dbReference type="Pfam" id="PF25967"/>
    </source>
</evidence>
<evidence type="ECO:0000313" key="3">
    <source>
        <dbReference type="EMBL" id="KKK54078.1"/>
    </source>
</evidence>
<evidence type="ECO:0000256" key="1">
    <source>
        <dbReference type="SAM" id="MobiDB-lite"/>
    </source>
</evidence>
<feature type="domain" description="Multidrug resistance protein MdtA-like C-terminal permuted SH3" evidence="2">
    <location>
        <begin position="84"/>
        <end position="132"/>
    </location>
</feature>